<gene>
    <name evidence="1" type="ORF">JET18_21180</name>
</gene>
<dbReference type="Proteomes" id="UP000661696">
    <property type="component" value="Unassembled WGS sequence"/>
</dbReference>
<proteinExistence type="predicted"/>
<organism evidence="1 2">
    <name type="scientific">Chryseobacterium endalhagicum</name>
    <dbReference type="NCBI Taxonomy" id="2797638"/>
    <lineage>
        <taxon>Bacteria</taxon>
        <taxon>Pseudomonadati</taxon>
        <taxon>Bacteroidota</taxon>
        <taxon>Flavobacteriia</taxon>
        <taxon>Flavobacteriales</taxon>
        <taxon>Weeksellaceae</taxon>
        <taxon>Chryseobacterium group</taxon>
        <taxon>Chryseobacterium</taxon>
    </lineage>
</organism>
<comment type="caution">
    <text evidence="1">The sequence shown here is derived from an EMBL/GenBank/DDBJ whole genome shotgun (WGS) entry which is preliminary data.</text>
</comment>
<accession>A0ABS1QL71</accession>
<evidence type="ECO:0000313" key="2">
    <source>
        <dbReference type="Proteomes" id="UP000661696"/>
    </source>
</evidence>
<evidence type="ECO:0000313" key="1">
    <source>
        <dbReference type="EMBL" id="MBL1223368.1"/>
    </source>
</evidence>
<protein>
    <submittedName>
        <fullName evidence="1">Uncharacterized protein</fullName>
    </submittedName>
</protein>
<reference evidence="1 2" key="1">
    <citation type="submission" date="2020-12" db="EMBL/GenBank/DDBJ databases">
        <title>Chryseobacterium endoalhailicus sp. nov., isolated from seed of leguminous plant.</title>
        <authorList>
            <person name="Zhang X."/>
        </authorList>
    </citation>
    <scope>NUCLEOTIDE SEQUENCE [LARGE SCALE GENOMIC DNA]</scope>
    <source>
        <strain evidence="1 2">L7</strain>
    </source>
</reference>
<name>A0ABS1QL71_9FLAO</name>
<sequence>MMYAQNVEKIAKEVKEEGVELYRSEMASWYGTDVFRENYKNMDDVGGYFSYIDDKVPKCVFFSKNHKVIGTISFPANYNPKDAKTDFEEREFTPKEQDYFTIRQKALERVQNDTIFKVYKNTNLNLVPVIRNNLKKVYILTGTSASNTVIFGNDYLIHFNERNEIKNVEKLHQGMVVQKLHEENESTVGGAHTHILDNWQTITPTDVCTLMLYQRFTNWKNYTVVSKKYISIWDTGSENLMVMKSKDFEKMSETIKERNQVKNNK</sequence>
<keyword evidence="2" id="KW-1185">Reference proteome</keyword>
<dbReference type="EMBL" id="JAELVM010000004">
    <property type="protein sequence ID" value="MBL1223368.1"/>
    <property type="molecule type" value="Genomic_DNA"/>
</dbReference>